<protein>
    <recommendedName>
        <fullName evidence="7">MI domain-containing protein</fullName>
    </recommendedName>
</protein>
<dbReference type="EMBL" id="CM008970">
    <property type="protein sequence ID" value="PNW79457.1"/>
    <property type="molecule type" value="Genomic_DNA"/>
</dbReference>
<dbReference type="GO" id="GO:0045892">
    <property type="term" value="P:negative regulation of DNA-templated transcription"/>
    <property type="evidence" value="ECO:0007669"/>
    <property type="project" value="InterPro"/>
</dbReference>
<dbReference type="FunFam" id="1.25.40.180:FF:000009">
    <property type="entry name" value="programmed cell death protein 4"/>
    <property type="match status" value="1"/>
</dbReference>
<dbReference type="GeneID" id="5722371"/>
<accession>A0A2K3DG12</accession>
<feature type="region of interest" description="Disordered" evidence="6">
    <location>
        <begin position="429"/>
        <end position="448"/>
    </location>
</feature>
<organism evidence="8 9">
    <name type="scientific">Chlamydomonas reinhardtii</name>
    <name type="common">Chlamydomonas smithii</name>
    <dbReference type="NCBI Taxonomy" id="3055"/>
    <lineage>
        <taxon>Eukaryota</taxon>
        <taxon>Viridiplantae</taxon>
        <taxon>Chlorophyta</taxon>
        <taxon>core chlorophytes</taxon>
        <taxon>Chlorophyceae</taxon>
        <taxon>CS clade</taxon>
        <taxon>Chlamydomonadales</taxon>
        <taxon>Chlamydomonadaceae</taxon>
        <taxon>Chlamydomonas</taxon>
    </lineage>
</organism>
<dbReference type="InParanoid" id="A0A2K3DG12"/>
<dbReference type="AlphaFoldDB" id="A0A2K3DG12"/>
<dbReference type="Proteomes" id="UP000006906">
    <property type="component" value="Chromosome 9"/>
</dbReference>
<dbReference type="SMART" id="SM00544">
    <property type="entry name" value="MA3"/>
    <property type="match status" value="4"/>
</dbReference>
<comment type="subcellular location">
    <subcellularLocation>
        <location evidence="1">Cytoplasm</location>
    </subcellularLocation>
</comment>
<dbReference type="InterPro" id="IPR016024">
    <property type="entry name" value="ARM-type_fold"/>
</dbReference>
<feature type="compositionally biased region" description="Low complexity" evidence="6">
    <location>
        <begin position="40"/>
        <end position="51"/>
    </location>
</feature>
<sequence length="760" mass="78822">MRDEAAAPASAAAPAPFLTEEQRVALDQALRDKAQEQAKARAAANHKAAAASGERKSRSAKGPGGAKKGGGGGKYTWGSLLTVGAEEELDRNDPNYDSEEDEKHVVLMRNHQAALKQEVAAYKEAVRALVEEYFSSGSVPDVVEGLEELGASHLAHYFVKRLITTALDRKDREREMASTLLSGLYAEVIAPEQVAKGFSSLFAALPDLVLDVPDAPELLCRFVTRAVVDDVLPPAILSHIDPEADPSCRDLRQRCETQLAARHSAEKVLRCWGGSGAGTSHTDTKAAISSLLAEYLGASRDVAEAARRLRELGVPFFHHELVKQALLAAIESAANVDSVVALLGRLSSTGEVSASQLAKGLRRVADNLADAVLDNPQAGERFAALMGAAAAAKLFNDLEAEDVGDNAAAALAAAGVAIGSAAASAGGAASTGASTPNASNGGAAPSGRGVSVAMPPGVSAFKAVTLAAVREYFDSQDSAEVAARLKGLDEPGLHPLFVKAAVSLSLDRKDRERELVSKLLVALTPSVIAHSALAAGFTRLLAAADDLVLDVPDAVHLLSLFLGRAVVDELLPPAFLTQVLSSLDAEGLGVAVVRNAGIMLGARHGIERLVNCWHGGALELGAVRQAIRDAIAEYGTSNDVAEVARCLRDLDAAAYNHEAVVAAAELACNRYHGKTGGAAAAAANGHDSGDAELEAAVAPVVLLLGALSAQGVVSSTQMAAGMSRIRSAVEQEVMDYGPAARKVLDQLVAAGKRDGWMADS</sequence>
<dbReference type="InterPro" id="IPR039778">
    <property type="entry name" value="PDCD4"/>
</dbReference>
<evidence type="ECO:0000259" key="7">
    <source>
        <dbReference type="PROSITE" id="PS51366"/>
    </source>
</evidence>
<feature type="compositionally biased region" description="Low complexity" evidence="6">
    <location>
        <begin position="1"/>
        <end position="16"/>
    </location>
</feature>
<dbReference type="RefSeq" id="XP_042921672.1">
    <property type="nucleotide sequence ID" value="XM_043066376.1"/>
</dbReference>
<keyword evidence="5" id="KW-0539">Nucleus</keyword>
<feature type="region of interest" description="Disordered" evidence="6">
    <location>
        <begin position="1"/>
        <end position="20"/>
    </location>
</feature>
<gene>
    <name evidence="8" type="ORF">CHLRE_09g415800v5</name>
</gene>
<keyword evidence="3" id="KW-0963">Cytoplasm</keyword>
<dbReference type="PaxDb" id="3055-EDP00935"/>
<evidence type="ECO:0000313" key="9">
    <source>
        <dbReference type="Proteomes" id="UP000006906"/>
    </source>
</evidence>
<dbReference type="Gramene" id="PNW79457">
    <property type="protein sequence ID" value="PNW79457"/>
    <property type="gene ID" value="CHLRE_09g415800v5"/>
</dbReference>
<dbReference type="OrthoDB" id="414546at2759"/>
<evidence type="ECO:0000313" key="8">
    <source>
        <dbReference type="EMBL" id="PNW79457.1"/>
    </source>
</evidence>
<feature type="domain" description="MI" evidence="7">
    <location>
        <begin position="121"/>
        <end position="242"/>
    </location>
</feature>
<feature type="compositionally biased region" description="Basic and acidic residues" evidence="6">
    <location>
        <begin position="28"/>
        <end position="39"/>
    </location>
</feature>
<feature type="compositionally biased region" description="Low complexity" evidence="6">
    <location>
        <begin position="429"/>
        <end position="439"/>
    </location>
</feature>
<dbReference type="PANTHER" id="PTHR12626">
    <property type="entry name" value="PROGRAMMED CELL DEATH 4"/>
    <property type="match status" value="1"/>
</dbReference>
<feature type="domain" description="MI" evidence="7">
    <location>
        <begin position="622"/>
        <end position="760"/>
    </location>
</feature>
<name>A0A2K3DG12_CHLRE</name>
<dbReference type="InterPro" id="IPR003891">
    <property type="entry name" value="Initiation_fac_eIF4g_MI"/>
</dbReference>
<evidence type="ECO:0000256" key="2">
    <source>
        <dbReference type="ARBA" id="ARBA00005497"/>
    </source>
</evidence>
<evidence type="ECO:0000256" key="4">
    <source>
        <dbReference type="ARBA" id="ARBA00022737"/>
    </source>
</evidence>
<dbReference type="Gene3D" id="1.25.40.180">
    <property type="match status" value="4"/>
</dbReference>
<feature type="compositionally biased region" description="Gly residues" evidence="6">
    <location>
        <begin position="62"/>
        <end position="73"/>
    </location>
</feature>
<keyword evidence="9" id="KW-1185">Reference proteome</keyword>
<proteinExistence type="inferred from homology"/>
<evidence type="ECO:0000256" key="1">
    <source>
        <dbReference type="ARBA" id="ARBA00004496"/>
    </source>
</evidence>
<evidence type="ECO:0000256" key="6">
    <source>
        <dbReference type="SAM" id="MobiDB-lite"/>
    </source>
</evidence>
<feature type="domain" description="MI" evidence="7">
    <location>
        <begin position="460"/>
        <end position="581"/>
    </location>
</feature>
<dbReference type="STRING" id="3055.A0A2K3DG12"/>
<dbReference type="GO" id="GO:0005737">
    <property type="term" value="C:cytoplasm"/>
    <property type="evidence" value="ECO:0007669"/>
    <property type="project" value="UniProtKB-SubCell"/>
</dbReference>
<dbReference type="KEGG" id="cre:CHLRE_09g415800v5"/>
<dbReference type="PANTHER" id="PTHR12626:SF0">
    <property type="entry name" value="PROGRAMMED CELL DEATH PROTEIN 4"/>
    <property type="match status" value="1"/>
</dbReference>
<dbReference type="OMA" id="CHAIDSG"/>
<feature type="region of interest" description="Disordered" evidence="6">
    <location>
        <begin position="28"/>
        <end position="73"/>
    </location>
</feature>
<evidence type="ECO:0000256" key="3">
    <source>
        <dbReference type="ARBA" id="ARBA00022490"/>
    </source>
</evidence>
<reference evidence="8 9" key="1">
    <citation type="journal article" date="2007" name="Science">
        <title>The Chlamydomonas genome reveals the evolution of key animal and plant functions.</title>
        <authorList>
            <person name="Merchant S.S."/>
            <person name="Prochnik S.E."/>
            <person name="Vallon O."/>
            <person name="Harris E.H."/>
            <person name="Karpowicz S.J."/>
            <person name="Witman G.B."/>
            <person name="Terry A."/>
            <person name="Salamov A."/>
            <person name="Fritz-Laylin L.K."/>
            <person name="Marechal-Drouard L."/>
            <person name="Marshall W.F."/>
            <person name="Qu L.H."/>
            <person name="Nelson D.R."/>
            <person name="Sanderfoot A.A."/>
            <person name="Spalding M.H."/>
            <person name="Kapitonov V.V."/>
            <person name="Ren Q."/>
            <person name="Ferris P."/>
            <person name="Lindquist E."/>
            <person name="Shapiro H."/>
            <person name="Lucas S.M."/>
            <person name="Grimwood J."/>
            <person name="Schmutz J."/>
            <person name="Cardol P."/>
            <person name="Cerutti H."/>
            <person name="Chanfreau G."/>
            <person name="Chen C.L."/>
            <person name="Cognat V."/>
            <person name="Croft M.T."/>
            <person name="Dent R."/>
            <person name="Dutcher S."/>
            <person name="Fernandez E."/>
            <person name="Fukuzawa H."/>
            <person name="Gonzalez-Ballester D."/>
            <person name="Gonzalez-Halphen D."/>
            <person name="Hallmann A."/>
            <person name="Hanikenne M."/>
            <person name="Hippler M."/>
            <person name="Inwood W."/>
            <person name="Jabbari K."/>
            <person name="Kalanon M."/>
            <person name="Kuras R."/>
            <person name="Lefebvre P.A."/>
            <person name="Lemaire S.D."/>
            <person name="Lobanov A.V."/>
            <person name="Lohr M."/>
            <person name="Manuell A."/>
            <person name="Meier I."/>
            <person name="Mets L."/>
            <person name="Mittag M."/>
            <person name="Mittelmeier T."/>
            <person name="Moroney J.V."/>
            <person name="Moseley J."/>
            <person name="Napoli C."/>
            <person name="Nedelcu A.M."/>
            <person name="Niyogi K."/>
            <person name="Novoselov S.V."/>
            <person name="Paulsen I.T."/>
            <person name="Pazour G."/>
            <person name="Purton S."/>
            <person name="Ral J.P."/>
            <person name="Riano-Pachon D.M."/>
            <person name="Riekhof W."/>
            <person name="Rymarquis L."/>
            <person name="Schroda M."/>
            <person name="Stern D."/>
            <person name="Umen J."/>
            <person name="Willows R."/>
            <person name="Wilson N."/>
            <person name="Zimmer S.L."/>
            <person name="Allmer J."/>
            <person name="Balk J."/>
            <person name="Bisova K."/>
            <person name="Chen C.J."/>
            <person name="Elias M."/>
            <person name="Gendler K."/>
            <person name="Hauser C."/>
            <person name="Lamb M.R."/>
            <person name="Ledford H."/>
            <person name="Long J.C."/>
            <person name="Minagawa J."/>
            <person name="Page M.D."/>
            <person name="Pan J."/>
            <person name="Pootakham W."/>
            <person name="Roje S."/>
            <person name="Rose A."/>
            <person name="Stahlberg E."/>
            <person name="Terauchi A.M."/>
            <person name="Yang P."/>
            <person name="Ball S."/>
            <person name="Bowler C."/>
            <person name="Dieckmann C.L."/>
            <person name="Gladyshev V.N."/>
            <person name="Green P."/>
            <person name="Jorgensen R."/>
            <person name="Mayfield S."/>
            <person name="Mueller-Roeber B."/>
            <person name="Rajamani S."/>
            <person name="Sayre R.T."/>
            <person name="Brokstein P."/>
            <person name="Dubchak I."/>
            <person name="Goodstein D."/>
            <person name="Hornick L."/>
            <person name="Huang Y.W."/>
            <person name="Jhaveri J."/>
            <person name="Luo Y."/>
            <person name="Martinez D."/>
            <person name="Ngau W.C."/>
            <person name="Otillar B."/>
            <person name="Poliakov A."/>
            <person name="Porter A."/>
            <person name="Szajkowski L."/>
            <person name="Werner G."/>
            <person name="Zhou K."/>
            <person name="Grigoriev I.V."/>
            <person name="Rokhsar D.S."/>
            <person name="Grossman A.R."/>
        </authorList>
    </citation>
    <scope>NUCLEOTIDE SEQUENCE [LARGE SCALE GENOMIC DNA]</scope>
    <source>
        <strain evidence="9">CC-503</strain>
    </source>
</reference>
<evidence type="ECO:0000256" key="5">
    <source>
        <dbReference type="ARBA" id="ARBA00023242"/>
    </source>
</evidence>
<dbReference type="FunCoup" id="A0A2K3DG12">
    <property type="interactions" value="1486"/>
</dbReference>
<comment type="similarity">
    <text evidence="2">Belongs to the PDCD4 family.</text>
</comment>
<dbReference type="Pfam" id="PF02847">
    <property type="entry name" value="MA3"/>
    <property type="match status" value="3"/>
</dbReference>
<keyword evidence="4" id="KW-0677">Repeat</keyword>
<feature type="domain" description="MI" evidence="7">
    <location>
        <begin position="283"/>
        <end position="405"/>
    </location>
</feature>
<dbReference type="PROSITE" id="PS51366">
    <property type="entry name" value="MI"/>
    <property type="match status" value="4"/>
</dbReference>
<dbReference type="SUPFAM" id="SSF48371">
    <property type="entry name" value="ARM repeat"/>
    <property type="match status" value="4"/>
</dbReference>